<keyword evidence="4" id="KW-1185">Reference proteome</keyword>
<dbReference type="InterPro" id="IPR028002">
    <property type="entry name" value="Myb_DNA-bind_5"/>
</dbReference>
<organism evidence="4 5">
    <name type="scientific">Crassostrea virginica</name>
    <name type="common">Eastern oyster</name>
    <dbReference type="NCBI Taxonomy" id="6565"/>
    <lineage>
        <taxon>Eukaryota</taxon>
        <taxon>Metazoa</taxon>
        <taxon>Spiralia</taxon>
        <taxon>Lophotrochozoa</taxon>
        <taxon>Mollusca</taxon>
        <taxon>Bivalvia</taxon>
        <taxon>Autobranchia</taxon>
        <taxon>Pteriomorphia</taxon>
        <taxon>Ostreida</taxon>
        <taxon>Ostreoidea</taxon>
        <taxon>Ostreidae</taxon>
        <taxon>Crassostrea</taxon>
    </lineage>
</organism>
<evidence type="ECO:0000256" key="1">
    <source>
        <dbReference type="SAM" id="Coils"/>
    </source>
</evidence>
<accession>A0A8B8DEZ6</accession>
<dbReference type="Proteomes" id="UP000694844">
    <property type="component" value="Chromosome 3"/>
</dbReference>
<feature type="compositionally biased region" description="Polar residues" evidence="2">
    <location>
        <begin position="171"/>
        <end position="185"/>
    </location>
</feature>
<feature type="coiled-coil region" evidence="1">
    <location>
        <begin position="210"/>
        <end position="238"/>
    </location>
</feature>
<keyword evidence="1" id="KW-0175">Coiled coil</keyword>
<dbReference type="GeneID" id="111126398"/>
<dbReference type="PANTHER" id="PTHR23098">
    <property type="entry name" value="AGAP001331-PA-RELATED"/>
    <property type="match status" value="1"/>
</dbReference>
<dbReference type="PANTHER" id="PTHR23098:SF16">
    <property type="entry name" value="REGULATORY PROTEIN ZESTE"/>
    <property type="match status" value="1"/>
</dbReference>
<dbReference type="KEGG" id="cvn:111126398"/>
<sequence>MTERKQRKPNWTDEEMGVLAEEYASSIRIIRGKLSPVITSDTKRRVWEMINQKVNAVASCVRTVEETKKRIQDAQSYIKKKEACRKREACMTGGGPLTEFRFKPWELTILSTLSPTAIHGLQGGADTGVAETEAGRETVSGPAGDCVVSGIVVTETVQVDTEPSCMYMSNESSQATSSAPKSINCTPEKCQEKENKEKKTNKRPLGMEDLIELKRRKLDLEERKVHALERIATVLENQQINQHSPPLSISPVIKFH</sequence>
<feature type="region of interest" description="Disordered" evidence="2">
    <location>
        <begin position="171"/>
        <end position="202"/>
    </location>
</feature>
<dbReference type="GO" id="GO:0005634">
    <property type="term" value="C:nucleus"/>
    <property type="evidence" value="ECO:0007669"/>
    <property type="project" value="TreeGrafter"/>
</dbReference>
<dbReference type="RefSeq" id="XP_022326702.1">
    <property type="nucleotide sequence ID" value="XM_022470994.1"/>
</dbReference>
<reference evidence="5" key="1">
    <citation type="submission" date="2025-08" db="UniProtKB">
        <authorList>
            <consortium name="RefSeq"/>
        </authorList>
    </citation>
    <scope>IDENTIFICATION</scope>
    <source>
        <tissue evidence="5">Whole sample</tissue>
    </source>
</reference>
<gene>
    <name evidence="5" type="primary">LOC111126398</name>
</gene>
<evidence type="ECO:0000313" key="4">
    <source>
        <dbReference type="Proteomes" id="UP000694844"/>
    </source>
</evidence>
<evidence type="ECO:0000313" key="5">
    <source>
        <dbReference type="RefSeq" id="XP_022326702.1"/>
    </source>
</evidence>
<name>A0A8B8DEZ6_CRAVI</name>
<evidence type="ECO:0000259" key="3">
    <source>
        <dbReference type="Pfam" id="PF13873"/>
    </source>
</evidence>
<protein>
    <submittedName>
        <fullName evidence="5">Uncharacterized protein LOC111126398</fullName>
    </submittedName>
</protein>
<dbReference type="OrthoDB" id="6148742at2759"/>
<dbReference type="Pfam" id="PF13873">
    <property type="entry name" value="Myb_DNA-bind_5"/>
    <property type="match status" value="1"/>
</dbReference>
<feature type="domain" description="Myb/SANT-like DNA-binding" evidence="3">
    <location>
        <begin position="7"/>
        <end position="81"/>
    </location>
</feature>
<feature type="compositionally biased region" description="Basic and acidic residues" evidence="2">
    <location>
        <begin position="189"/>
        <end position="198"/>
    </location>
</feature>
<proteinExistence type="predicted"/>
<dbReference type="AlphaFoldDB" id="A0A8B8DEZ6"/>
<evidence type="ECO:0000256" key="2">
    <source>
        <dbReference type="SAM" id="MobiDB-lite"/>
    </source>
</evidence>